<dbReference type="KEGG" id="bda:FSZ17_14420"/>
<dbReference type="SUPFAM" id="SSF47789">
    <property type="entry name" value="C-terminal domain of RNA polymerase alpha subunit"/>
    <property type="match status" value="1"/>
</dbReference>
<sequence>MESDLPAELAKPARRALEGAGYFRLMQLTNVTEAEVLQLHGMGPKAIAQLRNALASQNLTFANDSNMQ</sequence>
<dbReference type="OrthoDB" id="7950977at2"/>
<reference evidence="2" key="1">
    <citation type="submission" date="2019-08" db="EMBL/GenBank/DDBJ databases">
        <authorList>
            <person name="Zheng X."/>
        </authorList>
    </citation>
    <scope>NUCLEOTIDE SEQUENCE [LARGE SCALE GENOMIC DNA]</scope>
    <source>
        <strain evidence="2">FJAT-25496</strain>
    </source>
</reference>
<dbReference type="STRING" id="1742359.GCA_001439625_01958"/>
<accession>A0A5B8ZD30</accession>
<proteinExistence type="predicted"/>
<keyword evidence="1" id="KW-0238">DNA-binding</keyword>
<keyword evidence="2" id="KW-1185">Reference proteome</keyword>
<name>A0A5B8ZD30_CYTDA</name>
<dbReference type="EMBL" id="CP042593">
    <property type="protein sequence ID" value="QED50153.1"/>
    <property type="molecule type" value="Genomic_DNA"/>
</dbReference>
<organism evidence="1 2">
    <name type="scientific">Cytobacillus dafuensis</name>
    <name type="common">Bacillus dafuensis</name>
    <dbReference type="NCBI Taxonomy" id="1742359"/>
    <lineage>
        <taxon>Bacteria</taxon>
        <taxon>Bacillati</taxon>
        <taxon>Bacillota</taxon>
        <taxon>Bacilli</taxon>
        <taxon>Bacillales</taxon>
        <taxon>Bacillaceae</taxon>
        <taxon>Cytobacillus</taxon>
    </lineage>
</organism>
<dbReference type="AlphaFoldDB" id="A0A5B8ZD30"/>
<evidence type="ECO:0000313" key="2">
    <source>
        <dbReference type="Proteomes" id="UP000321555"/>
    </source>
</evidence>
<dbReference type="Proteomes" id="UP000321555">
    <property type="component" value="Chromosome"/>
</dbReference>
<dbReference type="GO" id="GO:0003677">
    <property type="term" value="F:DNA binding"/>
    <property type="evidence" value="ECO:0007669"/>
    <property type="project" value="UniProtKB-KW"/>
</dbReference>
<dbReference type="Gene3D" id="1.10.150.20">
    <property type="entry name" value="5' to 3' exonuclease, C-terminal subdomain"/>
    <property type="match status" value="1"/>
</dbReference>
<evidence type="ECO:0000313" key="1">
    <source>
        <dbReference type="EMBL" id="QED50153.1"/>
    </source>
</evidence>
<protein>
    <submittedName>
        <fullName evidence="1">DNA-binding protein</fullName>
    </submittedName>
</protein>
<gene>
    <name evidence="1" type="ORF">FSZ17_14420</name>
</gene>